<dbReference type="PANTHER" id="PTHR33476">
    <property type="entry name" value="EMB|CAB62613.1"/>
    <property type="match status" value="1"/>
</dbReference>
<evidence type="ECO:0000256" key="1">
    <source>
        <dbReference type="SAM" id="Coils"/>
    </source>
</evidence>
<dbReference type="AlphaFoldDB" id="A0A8T2QMX7"/>
<proteinExistence type="predicted"/>
<sequence length="229" mass="25826">MAVCFMVSSAKREIDKMEKILRETENLVSFMGRELAERKFQSGSTGEDDDLFTDITEATVGRISAPKNVEKHINNLSNNGSFEGPLTRTGPIADTSQNHMHECNSEAADRVPSHDKVIDSEIGDTNNGQQQVIHGWDFKNENDYGGESDSECVISLIELQKSLWAVFHQIQEEKVSELEATLKSALHKLHIKEEEACWWKRLAYHLMEQFDSSIDGLQSGFPINHMGRS</sequence>
<keyword evidence="3" id="KW-1185">Reference proteome</keyword>
<dbReference type="EMBL" id="CM035438">
    <property type="protein sequence ID" value="KAH7284998.1"/>
    <property type="molecule type" value="Genomic_DNA"/>
</dbReference>
<evidence type="ECO:0000313" key="3">
    <source>
        <dbReference type="Proteomes" id="UP000825935"/>
    </source>
</evidence>
<feature type="coiled-coil region" evidence="1">
    <location>
        <begin position="168"/>
        <end position="195"/>
    </location>
</feature>
<name>A0A8T2QMX7_CERRI</name>
<dbReference type="Proteomes" id="UP000825935">
    <property type="component" value="Chromosome 33"/>
</dbReference>
<reference evidence="2" key="1">
    <citation type="submission" date="2021-08" db="EMBL/GenBank/DDBJ databases">
        <title>WGS assembly of Ceratopteris richardii.</title>
        <authorList>
            <person name="Marchant D.B."/>
            <person name="Chen G."/>
            <person name="Jenkins J."/>
            <person name="Shu S."/>
            <person name="Leebens-Mack J."/>
            <person name="Grimwood J."/>
            <person name="Schmutz J."/>
            <person name="Soltis P."/>
            <person name="Soltis D."/>
            <person name="Chen Z.-H."/>
        </authorList>
    </citation>
    <scope>NUCLEOTIDE SEQUENCE</scope>
    <source>
        <strain evidence="2">Whitten #5841</strain>
        <tissue evidence="2">Leaf</tissue>
    </source>
</reference>
<organism evidence="2 3">
    <name type="scientific">Ceratopteris richardii</name>
    <name type="common">Triangle waterfern</name>
    <dbReference type="NCBI Taxonomy" id="49495"/>
    <lineage>
        <taxon>Eukaryota</taxon>
        <taxon>Viridiplantae</taxon>
        <taxon>Streptophyta</taxon>
        <taxon>Embryophyta</taxon>
        <taxon>Tracheophyta</taxon>
        <taxon>Polypodiopsida</taxon>
        <taxon>Polypodiidae</taxon>
        <taxon>Polypodiales</taxon>
        <taxon>Pteridineae</taxon>
        <taxon>Pteridaceae</taxon>
        <taxon>Parkerioideae</taxon>
        <taxon>Ceratopteris</taxon>
    </lineage>
</organism>
<evidence type="ECO:0000313" key="2">
    <source>
        <dbReference type="EMBL" id="KAH7284998.1"/>
    </source>
</evidence>
<dbReference type="GO" id="GO:0008356">
    <property type="term" value="P:asymmetric cell division"/>
    <property type="evidence" value="ECO:0007669"/>
    <property type="project" value="InterPro"/>
</dbReference>
<keyword evidence="1" id="KW-0175">Coiled coil</keyword>
<dbReference type="PANTHER" id="PTHR33476:SF22">
    <property type="entry name" value="PROTEIN POLAR LOCALIZATION DURING ASYMMETRIC DIVISION AND REDISTRIBUTION"/>
    <property type="match status" value="1"/>
</dbReference>
<protein>
    <submittedName>
        <fullName evidence="2">Uncharacterized protein</fullName>
    </submittedName>
</protein>
<dbReference type="InterPro" id="IPR040348">
    <property type="entry name" value="POLAR-like"/>
</dbReference>
<comment type="caution">
    <text evidence="2">The sequence shown here is derived from an EMBL/GenBank/DDBJ whole genome shotgun (WGS) entry which is preliminary data.</text>
</comment>
<accession>A0A8T2QMX7</accession>
<gene>
    <name evidence="2" type="ORF">KP509_33G006700</name>
</gene>